<feature type="transmembrane region" description="Helical" evidence="2">
    <location>
        <begin position="47"/>
        <end position="70"/>
    </location>
</feature>
<evidence type="ECO:0000313" key="4">
    <source>
        <dbReference type="Proteomes" id="UP001497623"/>
    </source>
</evidence>
<keyword evidence="4" id="KW-1185">Reference proteome</keyword>
<keyword evidence="2" id="KW-1133">Transmembrane helix</keyword>
<name>A0AAV2R8Y3_MEGNR</name>
<dbReference type="Proteomes" id="UP001497623">
    <property type="component" value="Unassembled WGS sequence"/>
</dbReference>
<evidence type="ECO:0000313" key="3">
    <source>
        <dbReference type="EMBL" id="CAL4116783.1"/>
    </source>
</evidence>
<gene>
    <name evidence="3" type="ORF">MNOR_LOCUS21045</name>
</gene>
<dbReference type="EMBL" id="CAXKWB010016658">
    <property type="protein sequence ID" value="CAL4116783.1"/>
    <property type="molecule type" value="Genomic_DNA"/>
</dbReference>
<organism evidence="3 4">
    <name type="scientific">Meganyctiphanes norvegica</name>
    <name type="common">Northern krill</name>
    <name type="synonym">Thysanopoda norvegica</name>
    <dbReference type="NCBI Taxonomy" id="48144"/>
    <lineage>
        <taxon>Eukaryota</taxon>
        <taxon>Metazoa</taxon>
        <taxon>Ecdysozoa</taxon>
        <taxon>Arthropoda</taxon>
        <taxon>Crustacea</taxon>
        <taxon>Multicrustacea</taxon>
        <taxon>Malacostraca</taxon>
        <taxon>Eumalacostraca</taxon>
        <taxon>Eucarida</taxon>
        <taxon>Euphausiacea</taxon>
        <taxon>Euphausiidae</taxon>
        <taxon>Meganyctiphanes</taxon>
    </lineage>
</organism>
<sequence length="117" mass="12722">YGVAEDSIGSSTPKTLNINGSGEEMKLETTDESGGIAMPEKLNSSMIIPYVILGMGVVAVLLLVWFIWGVMKKRKTSGSKDIEGQTDDNAAIDSTENPDENNTDSDRIQEPEQDDRN</sequence>
<reference evidence="3 4" key="1">
    <citation type="submission" date="2024-05" db="EMBL/GenBank/DDBJ databases">
        <authorList>
            <person name="Wallberg A."/>
        </authorList>
    </citation>
    <scope>NUCLEOTIDE SEQUENCE [LARGE SCALE GENOMIC DNA]</scope>
</reference>
<proteinExistence type="predicted"/>
<feature type="region of interest" description="Disordered" evidence="1">
    <location>
        <begin position="1"/>
        <end position="33"/>
    </location>
</feature>
<comment type="caution">
    <text evidence="3">The sequence shown here is derived from an EMBL/GenBank/DDBJ whole genome shotgun (WGS) entry which is preliminary data.</text>
</comment>
<protein>
    <submittedName>
        <fullName evidence="3">Uncharacterized protein</fullName>
    </submittedName>
</protein>
<keyword evidence="2" id="KW-0812">Transmembrane</keyword>
<accession>A0AAV2R8Y3</accession>
<feature type="region of interest" description="Disordered" evidence="1">
    <location>
        <begin position="74"/>
        <end position="117"/>
    </location>
</feature>
<evidence type="ECO:0000256" key="2">
    <source>
        <dbReference type="SAM" id="Phobius"/>
    </source>
</evidence>
<evidence type="ECO:0000256" key="1">
    <source>
        <dbReference type="SAM" id="MobiDB-lite"/>
    </source>
</evidence>
<keyword evidence="2" id="KW-0472">Membrane</keyword>
<feature type="compositionally biased region" description="Polar residues" evidence="1">
    <location>
        <begin position="8"/>
        <end position="20"/>
    </location>
</feature>
<dbReference type="AlphaFoldDB" id="A0AAV2R8Y3"/>
<feature type="compositionally biased region" description="Basic and acidic residues" evidence="1">
    <location>
        <begin position="104"/>
        <end position="117"/>
    </location>
</feature>
<feature type="non-terminal residue" evidence="3">
    <location>
        <position position="1"/>
    </location>
</feature>